<organism evidence="1 2">
    <name type="scientific">Clostridium collagenovorans DSM 3089</name>
    <dbReference type="NCBI Taxonomy" id="1121306"/>
    <lineage>
        <taxon>Bacteria</taxon>
        <taxon>Bacillati</taxon>
        <taxon>Bacillota</taxon>
        <taxon>Clostridia</taxon>
        <taxon>Eubacteriales</taxon>
        <taxon>Clostridiaceae</taxon>
        <taxon>Clostridium</taxon>
    </lineage>
</organism>
<dbReference type="AlphaFoldDB" id="A0A1M5YM29"/>
<accession>A0A1M5YM29</accession>
<evidence type="ECO:0008006" key="3">
    <source>
        <dbReference type="Google" id="ProtNLM"/>
    </source>
</evidence>
<evidence type="ECO:0000313" key="1">
    <source>
        <dbReference type="EMBL" id="SHI12593.1"/>
    </source>
</evidence>
<evidence type="ECO:0000313" key="2">
    <source>
        <dbReference type="Proteomes" id="UP000184526"/>
    </source>
</evidence>
<dbReference type="STRING" id="1121306.SAMN02745196_03040"/>
<dbReference type="CDD" id="cd10912">
    <property type="entry name" value="PIN_YacP-like"/>
    <property type="match status" value="1"/>
</dbReference>
<dbReference type="PANTHER" id="PTHR34547:SF1">
    <property type="entry name" value="YACP-LIKE NYN DOMAIN PROTEIN"/>
    <property type="match status" value="1"/>
</dbReference>
<dbReference type="Proteomes" id="UP000184526">
    <property type="component" value="Unassembled WGS sequence"/>
</dbReference>
<dbReference type="PANTHER" id="PTHR34547">
    <property type="entry name" value="YACP-LIKE NYN DOMAIN PROTEIN"/>
    <property type="match status" value="1"/>
</dbReference>
<dbReference type="Pfam" id="PF05991">
    <property type="entry name" value="NYN_YacP"/>
    <property type="match status" value="1"/>
</dbReference>
<name>A0A1M5YM29_9CLOT</name>
<sequence length="170" mass="19701">MKTIFIDGYNVINSWPDLKYMKEGSFGGARQSLIDILQNYSSYKGYKIILVFDAHLVKGAIEHKEKYGNLLVVFTKYGETADSYIEKNVNKIGRKIEVMVVTSDSLEQQLIFQRGATRKSSLEFYHDINSVNSRIRDRINPELAVKRNLLEDNIENDEIREKLDIMRKST</sequence>
<dbReference type="RefSeq" id="WP_072832829.1">
    <property type="nucleotide sequence ID" value="NZ_FQXP01000018.1"/>
</dbReference>
<dbReference type="InterPro" id="IPR010298">
    <property type="entry name" value="YacP-like"/>
</dbReference>
<gene>
    <name evidence="1" type="ORF">SAMN02745196_03040</name>
</gene>
<reference evidence="1 2" key="1">
    <citation type="submission" date="2016-11" db="EMBL/GenBank/DDBJ databases">
        <authorList>
            <person name="Jaros S."/>
            <person name="Januszkiewicz K."/>
            <person name="Wedrychowicz H."/>
        </authorList>
    </citation>
    <scope>NUCLEOTIDE SEQUENCE [LARGE SCALE GENOMIC DNA]</scope>
    <source>
        <strain evidence="1 2">DSM 3089</strain>
    </source>
</reference>
<dbReference type="OrthoDB" id="9792160at2"/>
<dbReference type="EMBL" id="FQXP01000018">
    <property type="protein sequence ID" value="SHI12593.1"/>
    <property type="molecule type" value="Genomic_DNA"/>
</dbReference>
<proteinExistence type="predicted"/>
<keyword evidence="2" id="KW-1185">Reference proteome</keyword>
<protein>
    <recommendedName>
        <fullName evidence="3">RNA-binding protein</fullName>
    </recommendedName>
</protein>